<sequence>MRYVLAIVALAISGVLLLLGIGQRTFLAGPSEIVYPIAAESDAPYAVLDVSELTKVDGQANVVMRGSSAFSALATTRDAQAWLEPFDHVALTVDPSTKAVVSDKVAGKAPTTDVLALDDEGNAVPIDPRGSDLWLSERSGDEGVSRMAIEPAADQSILIAGNGTDPIPKGTALVWVQDRATPWAGPLLAAGGLFAVLGAVLYLIAFDRDKRALGPRRGRSGPLLGVRNVFTPSGKRSSGNELDSAPRRGSNDNTPGLDAGSAAGALGEAESAENASAADDATTTGAETAGSDDEIVTAEVLEEDQDDSGATDAEGDEYANAEIVAEDVETDEDPDVDVDVDVDVDSEAEAEAEAETDSDAGEQGERTGETGKNDAK</sequence>
<feature type="compositionally biased region" description="Low complexity" evidence="1">
    <location>
        <begin position="256"/>
        <end position="289"/>
    </location>
</feature>
<feature type="transmembrane region" description="Helical" evidence="2">
    <location>
        <begin position="183"/>
        <end position="206"/>
    </location>
</feature>
<dbReference type="AlphaFoldDB" id="A0A542Y4G8"/>
<accession>A0A542Y4G8</accession>
<feature type="compositionally biased region" description="Basic and acidic residues" evidence="1">
    <location>
        <begin position="363"/>
        <end position="376"/>
    </location>
</feature>
<keyword evidence="2" id="KW-1133">Transmembrane helix</keyword>
<feature type="region of interest" description="Disordered" evidence="1">
    <location>
        <begin position="325"/>
        <end position="376"/>
    </location>
</feature>
<keyword evidence="2" id="KW-0472">Membrane</keyword>
<feature type="compositionally biased region" description="Acidic residues" evidence="1">
    <location>
        <begin position="325"/>
        <end position="362"/>
    </location>
</feature>
<protein>
    <submittedName>
        <fullName evidence="3">Uncharacterized protein</fullName>
    </submittedName>
</protein>
<evidence type="ECO:0000256" key="1">
    <source>
        <dbReference type="SAM" id="MobiDB-lite"/>
    </source>
</evidence>
<comment type="caution">
    <text evidence="3">The sequence shown here is derived from an EMBL/GenBank/DDBJ whole genome shotgun (WGS) entry which is preliminary data.</text>
</comment>
<dbReference type="EMBL" id="VFON01000001">
    <property type="protein sequence ID" value="TQL42959.1"/>
    <property type="molecule type" value="Genomic_DNA"/>
</dbReference>
<feature type="region of interest" description="Disordered" evidence="1">
    <location>
        <begin position="215"/>
        <end position="294"/>
    </location>
</feature>
<dbReference type="Proteomes" id="UP000319094">
    <property type="component" value="Unassembled WGS sequence"/>
</dbReference>
<dbReference type="RefSeq" id="WP_141886338.1">
    <property type="nucleotide sequence ID" value="NZ_BAAAUY010000005.1"/>
</dbReference>
<reference evidence="3 4" key="1">
    <citation type="submission" date="2019-06" db="EMBL/GenBank/DDBJ databases">
        <title>Sequencing the genomes of 1000 actinobacteria strains.</title>
        <authorList>
            <person name="Klenk H.-P."/>
        </authorList>
    </citation>
    <scope>NUCLEOTIDE SEQUENCE [LARGE SCALE GENOMIC DNA]</scope>
    <source>
        <strain evidence="3 4">DSM 8803</strain>
    </source>
</reference>
<organism evidence="3 4">
    <name type="scientific">Leucobacter komagatae</name>
    <dbReference type="NCBI Taxonomy" id="55969"/>
    <lineage>
        <taxon>Bacteria</taxon>
        <taxon>Bacillati</taxon>
        <taxon>Actinomycetota</taxon>
        <taxon>Actinomycetes</taxon>
        <taxon>Micrococcales</taxon>
        <taxon>Microbacteriaceae</taxon>
        <taxon>Leucobacter</taxon>
    </lineage>
</organism>
<evidence type="ECO:0000256" key="2">
    <source>
        <dbReference type="SAM" id="Phobius"/>
    </source>
</evidence>
<feature type="compositionally biased region" description="Polar residues" evidence="1">
    <location>
        <begin position="230"/>
        <end position="241"/>
    </location>
</feature>
<evidence type="ECO:0000313" key="3">
    <source>
        <dbReference type="EMBL" id="TQL42959.1"/>
    </source>
</evidence>
<keyword evidence="4" id="KW-1185">Reference proteome</keyword>
<dbReference type="OrthoDB" id="3265533at2"/>
<name>A0A542Y4G8_9MICO</name>
<evidence type="ECO:0000313" key="4">
    <source>
        <dbReference type="Proteomes" id="UP000319094"/>
    </source>
</evidence>
<proteinExistence type="predicted"/>
<gene>
    <name evidence="3" type="ORF">FB468_0970</name>
</gene>
<keyword evidence="2" id="KW-0812">Transmembrane</keyword>